<organism evidence="1 2">
    <name type="scientific">Desulforhabdus amnigena</name>
    <dbReference type="NCBI Taxonomy" id="40218"/>
    <lineage>
        <taxon>Bacteria</taxon>
        <taxon>Pseudomonadati</taxon>
        <taxon>Thermodesulfobacteriota</taxon>
        <taxon>Syntrophobacteria</taxon>
        <taxon>Syntrophobacterales</taxon>
        <taxon>Syntrophobacteraceae</taxon>
        <taxon>Desulforhabdus</taxon>
    </lineage>
</organism>
<comment type="caution">
    <text evidence="1">The sequence shown here is derived from an EMBL/GenBank/DDBJ whole genome shotgun (WGS) entry which is preliminary data.</text>
</comment>
<reference evidence="1" key="1">
    <citation type="submission" date="2022-12" db="EMBL/GenBank/DDBJ databases">
        <title>Reference genome sequencing for broad-spectrum identification of bacterial and archaeal isolates by mass spectrometry.</title>
        <authorList>
            <person name="Sekiguchi Y."/>
            <person name="Tourlousse D.M."/>
        </authorList>
    </citation>
    <scope>NUCLEOTIDE SEQUENCE</scope>
    <source>
        <strain evidence="1">ASRB1</strain>
    </source>
</reference>
<gene>
    <name evidence="1" type="ORF">DAMNIGENAA_07500</name>
</gene>
<dbReference type="Proteomes" id="UP001144372">
    <property type="component" value="Unassembled WGS sequence"/>
</dbReference>
<accession>A0A9W6FR94</accession>
<dbReference type="EMBL" id="BSDR01000001">
    <property type="protein sequence ID" value="GLI33317.1"/>
    <property type="molecule type" value="Genomic_DNA"/>
</dbReference>
<sequence>MKSCDMFRVHHGLLDFRLCESLLPFEGIEGSQETSLLEKYAFCYYASYANENAYFPVTDSLRIPLKFL</sequence>
<proteinExistence type="predicted"/>
<evidence type="ECO:0000313" key="2">
    <source>
        <dbReference type="Proteomes" id="UP001144372"/>
    </source>
</evidence>
<evidence type="ECO:0000313" key="1">
    <source>
        <dbReference type="EMBL" id="GLI33317.1"/>
    </source>
</evidence>
<protein>
    <submittedName>
        <fullName evidence="1">Uncharacterized protein</fullName>
    </submittedName>
</protein>
<name>A0A9W6FR94_9BACT</name>
<dbReference type="AlphaFoldDB" id="A0A9W6FR94"/>
<keyword evidence="2" id="KW-1185">Reference proteome</keyword>